<reference evidence="1 2" key="1">
    <citation type="submission" date="2017-08" db="EMBL/GenBank/DDBJ databases">
        <title>Infants hospitalized years apart are colonized by the same room-sourced microbial strains.</title>
        <authorList>
            <person name="Brooks B."/>
            <person name="Olm M.R."/>
            <person name="Firek B.A."/>
            <person name="Baker R."/>
            <person name="Thomas B.C."/>
            <person name="Morowitz M.J."/>
            <person name="Banfield J.F."/>
        </authorList>
    </citation>
    <scope>NUCLEOTIDE SEQUENCE [LARGE SCALE GENOMIC DNA]</scope>
    <source>
        <strain evidence="1">S2_009_000_R2_73</strain>
    </source>
</reference>
<comment type="caution">
    <text evidence="1">The sequence shown here is derived from an EMBL/GenBank/DDBJ whole genome shotgun (WGS) entry which is preliminary data.</text>
</comment>
<protein>
    <submittedName>
        <fullName evidence="1">Two-component system response regulator</fullName>
    </submittedName>
</protein>
<evidence type="ECO:0000313" key="2">
    <source>
        <dbReference type="Proteomes" id="UP000249769"/>
    </source>
</evidence>
<feature type="non-terminal residue" evidence="1">
    <location>
        <position position="21"/>
    </location>
</feature>
<organism evidence="1 2">
    <name type="scientific">Agrobacterium fabrum</name>
    <dbReference type="NCBI Taxonomy" id="1176649"/>
    <lineage>
        <taxon>Bacteria</taxon>
        <taxon>Pseudomonadati</taxon>
        <taxon>Pseudomonadota</taxon>
        <taxon>Alphaproteobacteria</taxon>
        <taxon>Hyphomicrobiales</taxon>
        <taxon>Rhizobiaceae</taxon>
        <taxon>Rhizobium/Agrobacterium group</taxon>
        <taxon>Agrobacterium</taxon>
        <taxon>Agrobacterium tumefaciens complex</taxon>
    </lineage>
</organism>
<dbReference type="EMBL" id="QFOL01000179">
    <property type="protein sequence ID" value="PZP49031.1"/>
    <property type="molecule type" value="Genomic_DNA"/>
</dbReference>
<name>A0A2W5EYG8_9HYPH</name>
<sequence>MPKQVMIVEDNELNMKLFRDL</sequence>
<dbReference type="AlphaFoldDB" id="A0A2W5EYG8"/>
<evidence type="ECO:0000313" key="1">
    <source>
        <dbReference type="EMBL" id="PZP49031.1"/>
    </source>
</evidence>
<accession>A0A2W5EYG8</accession>
<dbReference type="Proteomes" id="UP000249769">
    <property type="component" value="Unassembled WGS sequence"/>
</dbReference>
<proteinExistence type="predicted"/>
<gene>
    <name evidence="1" type="ORF">DI595_14520</name>
</gene>